<feature type="domain" description="Putative restriction endonuclease" evidence="1">
    <location>
        <begin position="21"/>
        <end position="195"/>
    </location>
</feature>
<dbReference type="SUPFAM" id="SSF52980">
    <property type="entry name" value="Restriction endonuclease-like"/>
    <property type="match status" value="1"/>
</dbReference>
<proteinExistence type="predicted"/>
<dbReference type="InterPro" id="IPR011335">
    <property type="entry name" value="Restrct_endonuc-II-like"/>
</dbReference>
<evidence type="ECO:0000313" key="3">
    <source>
        <dbReference type="Proteomes" id="UP000326169"/>
    </source>
</evidence>
<dbReference type="PANTHER" id="PTHR35400">
    <property type="entry name" value="SLR1083 PROTEIN"/>
    <property type="match status" value="1"/>
</dbReference>
<gene>
    <name evidence="2" type="ORF">NIES46_15800</name>
</gene>
<dbReference type="Proteomes" id="UP000326169">
    <property type="component" value="Unassembled WGS sequence"/>
</dbReference>
<dbReference type="EMBL" id="BIMW01000074">
    <property type="protein sequence ID" value="GCE93529.1"/>
    <property type="molecule type" value="Genomic_DNA"/>
</dbReference>
<sequence length="220" mass="24447">MSMNPLSTLVASDSWVLATWNEYLSALDDPAHAKSKGYYSNGRMRLEMQLSVGFDHSNNHAIIALAINLYGILKSIPFTIVGNCSFRKTGYVEFQPDLACYVGTNATAIPRGTDIVNLEEYPVPDLVVEVAKSSLLDDRTVKRVLYEDVGIAEYWIVNVETGEVLAYQMSDRGSQRIDVSLMFPGLEIATLDQALQRSRNQDQSQVGAWLMAQFQSPEQG</sequence>
<keyword evidence="3" id="KW-1185">Reference proteome</keyword>
<evidence type="ECO:0000313" key="2">
    <source>
        <dbReference type="EMBL" id="GCE93529.1"/>
    </source>
</evidence>
<accession>A0A5M3T7W1</accession>
<dbReference type="PANTHER" id="PTHR35400:SF1">
    <property type="entry name" value="SLR1083 PROTEIN"/>
    <property type="match status" value="1"/>
</dbReference>
<name>A0A5M3T7W1_LIMPL</name>
<dbReference type="Pfam" id="PF05685">
    <property type="entry name" value="Uma2"/>
    <property type="match status" value="1"/>
</dbReference>
<comment type="caution">
    <text evidence="2">The sequence shown here is derived from an EMBL/GenBank/DDBJ whole genome shotgun (WGS) entry which is preliminary data.</text>
</comment>
<evidence type="ECO:0000259" key="1">
    <source>
        <dbReference type="Pfam" id="PF05685"/>
    </source>
</evidence>
<reference evidence="2 3" key="1">
    <citation type="journal article" date="2019" name="J Genomics">
        <title>The Draft Genome of a Hydrogen-producing Cyanobacterium, Arthrospira platensis NIES-46.</title>
        <authorList>
            <person name="Suzuki S."/>
            <person name="Yamaguchi H."/>
            <person name="Kawachi M."/>
        </authorList>
    </citation>
    <scope>NUCLEOTIDE SEQUENCE [LARGE SCALE GENOMIC DNA]</scope>
    <source>
        <strain evidence="2 3">NIES-46</strain>
    </source>
</reference>
<dbReference type="CDD" id="cd06260">
    <property type="entry name" value="DUF820-like"/>
    <property type="match status" value="1"/>
</dbReference>
<dbReference type="InterPro" id="IPR008538">
    <property type="entry name" value="Uma2"/>
</dbReference>
<protein>
    <recommendedName>
        <fullName evidence="1">Putative restriction endonuclease domain-containing protein</fullName>
    </recommendedName>
</protein>
<dbReference type="InterPro" id="IPR012296">
    <property type="entry name" value="Nuclease_put_TT1808"/>
</dbReference>
<organism evidence="2 3">
    <name type="scientific">Limnospira platensis NIES-46</name>
    <dbReference type="NCBI Taxonomy" id="1236695"/>
    <lineage>
        <taxon>Bacteria</taxon>
        <taxon>Bacillati</taxon>
        <taxon>Cyanobacteriota</taxon>
        <taxon>Cyanophyceae</taxon>
        <taxon>Oscillatoriophycideae</taxon>
        <taxon>Oscillatoriales</taxon>
        <taxon>Sirenicapillariaceae</taxon>
        <taxon>Limnospira</taxon>
    </lineage>
</organism>
<dbReference type="Gene3D" id="3.90.1570.10">
    <property type="entry name" value="tt1808, chain A"/>
    <property type="match status" value="1"/>
</dbReference>